<name>A0A0K1PTS1_9BACT</name>
<evidence type="ECO:0000313" key="2">
    <source>
        <dbReference type="Proteomes" id="UP000064967"/>
    </source>
</evidence>
<sequence length="68" mass="7189">MLLGSTLEESLSQSLSLSQTLGAMPDARDASITQLGAELRDSRRQVRAAALASVAQEVAFAISEVTLR</sequence>
<accession>A0A0K1PTS1</accession>
<dbReference type="AlphaFoldDB" id="A0A0K1PTS1"/>
<gene>
    <name evidence="1" type="ORF">AKJ09_03594</name>
</gene>
<dbReference type="STRING" id="1391654.AKJ09_03594"/>
<evidence type="ECO:0000313" key="1">
    <source>
        <dbReference type="EMBL" id="AKU96930.1"/>
    </source>
</evidence>
<dbReference type="Proteomes" id="UP000064967">
    <property type="component" value="Chromosome"/>
</dbReference>
<organism evidence="1 2">
    <name type="scientific">Labilithrix luteola</name>
    <dbReference type="NCBI Taxonomy" id="1391654"/>
    <lineage>
        <taxon>Bacteria</taxon>
        <taxon>Pseudomonadati</taxon>
        <taxon>Myxococcota</taxon>
        <taxon>Polyangia</taxon>
        <taxon>Polyangiales</taxon>
        <taxon>Labilitrichaceae</taxon>
        <taxon>Labilithrix</taxon>
    </lineage>
</organism>
<dbReference type="EMBL" id="CP012333">
    <property type="protein sequence ID" value="AKU96930.1"/>
    <property type="molecule type" value="Genomic_DNA"/>
</dbReference>
<protein>
    <submittedName>
        <fullName evidence="1">Uncharacterized protein</fullName>
    </submittedName>
</protein>
<proteinExistence type="predicted"/>
<reference evidence="1 2" key="1">
    <citation type="submission" date="2015-08" db="EMBL/GenBank/DDBJ databases">
        <authorList>
            <person name="Babu N.S."/>
            <person name="Beckwith C.J."/>
            <person name="Beseler K.G."/>
            <person name="Brison A."/>
            <person name="Carone J.V."/>
            <person name="Caskin T.P."/>
            <person name="Diamond M."/>
            <person name="Durham M.E."/>
            <person name="Foxe J.M."/>
            <person name="Go M."/>
            <person name="Henderson B.A."/>
            <person name="Jones I.B."/>
            <person name="McGettigan J.A."/>
            <person name="Micheletti S.J."/>
            <person name="Nasrallah M.E."/>
            <person name="Ortiz D."/>
            <person name="Piller C.R."/>
            <person name="Privatt S.R."/>
            <person name="Schneider S.L."/>
            <person name="Sharp S."/>
            <person name="Smith T.C."/>
            <person name="Stanton J.D."/>
            <person name="Ullery H.E."/>
            <person name="Wilson R.J."/>
            <person name="Serrano M.G."/>
            <person name="Buck G."/>
            <person name="Lee V."/>
            <person name="Wang Y."/>
            <person name="Carvalho R."/>
            <person name="Voegtly L."/>
            <person name="Shi R."/>
            <person name="Duckworth R."/>
            <person name="Johnson A."/>
            <person name="Loviza R."/>
            <person name="Walstead R."/>
            <person name="Shah Z."/>
            <person name="Kiflezghi M."/>
            <person name="Wade K."/>
            <person name="Ball S.L."/>
            <person name="Bradley K.W."/>
            <person name="Asai D.J."/>
            <person name="Bowman C.A."/>
            <person name="Russell D.A."/>
            <person name="Pope W.H."/>
            <person name="Jacobs-Sera D."/>
            <person name="Hendrix R.W."/>
            <person name="Hatfull G.F."/>
        </authorList>
    </citation>
    <scope>NUCLEOTIDE SEQUENCE [LARGE SCALE GENOMIC DNA]</scope>
    <source>
        <strain evidence="1 2">DSM 27648</strain>
    </source>
</reference>
<keyword evidence="2" id="KW-1185">Reference proteome</keyword>
<dbReference type="KEGG" id="llu:AKJ09_03594"/>